<dbReference type="Pfam" id="PF00571">
    <property type="entry name" value="CBS"/>
    <property type="match status" value="1"/>
</dbReference>
<proteinExistence type="inferred from homology"/>
<dbReference type="FunFam" id="3.40.50.1100:FF:000118">
    <property type="entry name" value="Related to CYS4-cystathionine beta-synthase"/>
    <property type="match status" value="1"/>
</dbReference>
<dbReference type="GO" id="GO:0005737">
    <property type="term" value="C:cytoplasm"/>
    <property type="evidence" value="ECO:0007669"/>
    <property type="project" value="InterPro"/>
</dbReference>
<gene>
    <name evidence="16" type="ORF">DBV15_02262</name>
</gene>
<evidence type="ECO:0000256" key="6">
    <source>
        <dbReference type="ARBA" id="ARBA00023122"/>
    </source>
</evidence>
<dbReference type="EMBL" id="QBLH01000142">
    <property type="protein sequence ID" value="TGZ57528.1"/>
    <property type="molecule type" value="Genomic_DNA"/>
</dbReference>
<comment type="function">
    <text evidence="10">Hydro-lyase catalyzing the first step of the transsulfuration pathway, where the hydroxyl group of L-serine is displaced by L-homocysteine in a beta-replacement reaction to form L-cystathionine, the precursor of L-cysteine. This catabolic route allows the elimination of L-methionine and the toxic metabolite L-homocysteine. Also involved in the production of hydrogen sulfide, a gasotransmitter with signaling and cytoprotective effects on neurons.</text>
</comment>
<evidence type="ECO:0000256" key="1">
    <source>
        <dbReference type="ARBA" id="ARBA00001933"/>
    </source>
</evidence>
<dbReference type="UniPathway" id="UPA00136">
    <property type="reaction ID" value="UER00201"/>
</dbReference>
<keyword evidence="13" id="KW-0028">Amino-acid biosynthesis</keyword>
<protein>
    <recommendedName>
        <fullName evidence="9 13">Cystathionine beta-synthase</fullName>
        <ecNumber evidence="4 13">4.2.1.22</ecNumber>
    </recommendedName>
</protein>
<evidence type="ECO:0000256" key="10">
    <source>
        <dbReference type="ARBA" id="ARBA00045425"/>
    </source>
</evidence>
<dbReference type="FunFam" id="3.40.50.1100:FF:000003">
    <property type="entry name" value="Cystathionine beta-synthase"/>
    <property type="match status" value="1"/>
</dbReference>
<keyword evidence="8 13" id="KW-0456">Lyase</keyword>
<dbReference type="InterPro" id="IPR001216">
    <property type="entry name" value="P-phosphate_BS"/>
</dbReference>
<reference evidence="16 17" key="1">
    <citation type="journal article" date="2019" name="Philos. Trans. R. Soc. Lond., B, Biol. Sci.">
        <title>Ant behaviour and brain gene expression of defending hosts depend on the ecological success of the intruding social parasite.</title>
        <authorList>
            <person name="Kaur R."/>
            <person name="Stoldt M."/>
            <person name="Jongepier E."/>
            <person name="Feldmeyer B."/>
            <person name="Menzel F."/>
            <person name="Bornberg-Bauer E."/>
            <person name="Foitzik S."/>
        </authorList>
    </citation>
    <scope>NUCLEOTIDE SEQUENCE [LARGE SCALE GENOMIC DNA]</scope>
    <source>
        <tissue evidence="16">Whole body</tissue>
    </source>
</reference>
<evidence type="ECO:0000256" key="9">
    <source>
        <dbReference type="ARBA" id="ARBA00026192"/>
    </source>
</evidence>
<dbReference type="PROSITE" id="PS51371">
    <property type="entry name" value="CBS"/>
    <property type="match status" value="1"/>
</dbReference>
<dbReference type="GO" id="GO:0004122">
    <property type="term" value="F:cystathionine beta-synthase activity"/>
    <property type="evidence" value="ECO:0007669"/>
    <property type="project" value="UniProtKB-UniRule"/>
</dbReference>
<evidence type="ECO:0000256" key="13">
    <source>
        <dbReference type="RuleBase" id="RU361204"/>
    </source>
</evidence>
<dbReference type="Gene3D" id="3.40.50.1100">
    <property type="match status" value="2"/>
</dbReference>
<evidence type="ECO:0000256" key="14">
    <source>
        <dbReference type="SAM" id="MobiDB-lite"/>
    </source>
</evidence>
<dbReference type="GO" id="GO:0006535">
    <property type="term" value="P:cysteine biosynthetic process from serine"/>
    <property type="evidence" value="ECO:0007669"/>
    <property type="project" value="UniProtKB-UniRule"/>
</dbReference>
<dbReference type="InterPro" id="IPR046342">
    <property type="entry name" value="CBS_dom_sf"/>
</dbReference>
<dbReference type="CDD" id="cd01561">
    <property type="entry name" value="CBS_like"/>
    <property type="match status" value="1"/>
</dbReference>
<dbReference type="STRING" id="300112.A0A4S2LAQ2"/>
<dbReference type="GO" id="GO:0019343">
    <property type="term" value="P:cysteine biosynthetic process via cystathionine"/>
    <property type="evidence" value="ECO:0007669"/>
    <property type="project" value="UniProtKB-UniRule"/>
</dbReference>
<sequence length="503" mass="55175">MELMRPDRPSKCTWKANGENSPHTKRTDVPNRKKILSSILSTIGQTPLVRLNNIPKLHGIKCEMYAKCEFSNPGGSVKDRIADRMIEDAENKGLIKPGYTIIEPTSGNTGIGLAMAAAVKGYKCIIVMPEKMSNEKVYVLRALGAEIVRTPTEAAWDSPEAHISVAQKLQREIPNSIVLDQYTNAGNPLAHYDHTATELWEQCDGNIDYVIIGAGTGGTVSGIGRKLKELSPSTQIIAVDPKGSILAEPSELNGDGIGFYEVEGIGYDFIPTVLDRSVVDVWVKTEDHESLKAARELISKEGLLCGGSSGAALAAALKIAKDLPADKRLVVLLPDSIRNYMTKFVSDQWMEARDFLPSEPSIEANKWWWNLPVSDLSLKKHVLLKGMSCQNTVDFLTSAGHVRQLLVTDEKMCVEGIVTLDALYSNLISGTVNRNDCAEKVMIKQFTKVTASTTLGKVSRILSQESYVVVVLNDDNTLIGLASQNDIFNFITKDNDRKNNEIV</sequence>
<dbReference type="NCBIfam" id="TIGR01137">
    <property type="entry name" value="cysta_beta"/>
    <property type="match status" value="1"/>
</dbReference>
<keyword evidence="7 13" id="KW-0198">Cysteine biosynthesis</keyword>
<organism evidence="16 17">
    <name type="scientific">Temnothorax longispinosus</name>
    <dbReference type="NCBI Taxonomy" id="300112"/>
    <lineage>
        <taxon>Eukaryota</taxon>
        <taxon>Metazoa</taxon>
        <taxon>Ecdysozoa</taxon>
        <taxon>Arthropoda</taxon>
        <taxon>Hexapoda</taxon>
        <taxon>Insecta</taxon>
        <taxon>Pterygota</taxon>
        <taxon>Neoptera</taxon>
        <taxon>Endopterygota</taxon>
        <taxon>Hymenoptera</taxon>
        <taxon>Apocrita</taxon>
        <taxon>Aculeata</taxon>
        <taxon>Formicoidea</taxon>
        <taxon>Formicidae</taxon>
        <taxon>Myrmicinae</taxon>
        <taxon>Temnothorax</taxon>
    </lineage>
</organism>
<evidence type="ECO:0000256" key="4">
    <source>
        <dbReference type="ARBA" id="ARBA00012041"/>
    </source>
</evidence>
<comment type="cofactor">
    <cofactor evidence="1 13">
        <name>pyridoxal 5'-phosphate</name>
        <dbReference type="ChEBI" id="CHEBI:597326"/>
    </cofactor>
</comment>
<dbReference type="PANTHER" id="PTHR10314">
    <property type="entry name" value="CYSTATHIONINE BETA-SYNTHASE"/>
    <property type="match status" value="1"/>
</dbReference>
<dbReference type="EC" id="4.2.1.22" evidence="4 13"/>
<comment type="pathway">
    <text evidence="2">Amino-acid biosynthesis; L-cysteine biosynthesis; L-cysteine from L-homocysteine and L-serine: step 1/2.</text>
</comment>
<evidence type="ECO:0000256" key="12">
    <source>
        <dbReference type="PROSITE-ProRule" id="PRU00703"/>
    </source>
</evidence>
<evidence type="ECO:0000313" key="17">
    <source>
        <dbReference type="Proteomes" id="UP000310200"/>
    </source>
</evidence>
<comment type="similarity">
    <text evidence="3 13">Belongs to the cysteine synthase/cystathionine beta-synthase family.</text>
</comment>
<evidence type="ECO:0000256" key="5">
    <source>
        <dbReference type="ARBA" id="ARBA00022898"/>
    </source>
</evidence>
<comment type="catalytic activity">
    <reaction evidence="11 13">
        <text>L-homocysteine + L-serine = L,L-cystathionine + H2O</text>
        <dbReference type="Rhea" id="RHEA:10112"/>
        <dbReference type="ChEBI" id="CHEBI:15377"/>
        <dbReference type="ChEBI" id="CHEBI:33384"/>
        <dbReference type="ChEBI" id="CHEBI:58161"/>
        <dbReference type="ChEBI" id="CHEBI:58199"/>
        <dbReference type="EC" id="4.2.1.22"/>
    </reaction>
</comment>
<keyword evidence="17" id="KW-1185">Reference proteome</keyword>
<comment type="caution">
    <text evidence="16">The sequence shown here is derived from an EMBL/GenBank/DDBJ whole genome shotgun (WGS) entry which is preliminary data.</text>
</comment>
<evidence type="ECO:0000256" key="11">
    <source>
        <dbReference type="ARBA" id="ARBA00047490"/>
    </source>
</evidence>
<name>A0A4S2LAQ2_9HYME</name>
<evidence type="ECO:0000256" key="7">
    <source>
        <dbReference type="ARBA" id="ARBA00023192"/>
    </source>
</evidence>
<keyword evidence="6 12" id="KW-0129">CBS domain</keyword>
<dbReference type="Pfam" id="PF00291">
    <property type="entry name" value="PALP"/>
    <property type="match status" value="1"/>
</dbReference>
<evidence type="ECO:0000256" key="8">
    <source>
        <dbReference type="ARBA" id="ARBA00023239"/>
    </source>
</evidence>
<feature type="domain" description="CBS" evidence="15">
    <location>
        <begin position="442"/>
        <end position="497"/>
    </location>
</feature>
<dbReference type="AlphaFoldDB" id="A0A4S2LAQ2"/>
<evidence type="ECO:0000256" key="2">
    <source>
        <dbReference type="ARBA" id="ARBA00005003"/>
    </source>
</evidence>
<dbReference type="InterPro" id="IPR036052">
    <property type="entry name" value="TrpB-like_PALP_sf"/>
</dbReference>
<dbReference type="SUPFAM" id="SSF53686">
    <property type="entry name" value="Tryptophan synthase beta subunit-like PLP-dependent enzymes"/>
    <property type="match status" value="1"/>
</dbReference>
<dbReference type="Proteomes" id="UP000310200">
    <property type="component" value="Unassembled WGS sequence"/>
</dbReference>
<dbReference type="PROSITE" id="PS00901">
    <property type="entry name" value="CYS_SYNTHASE"/>
    <property type="match status" value="1"/>
</dbReference>
<evidence type="ECO:0000313" key="16">
    <source>
        <dbReference type="EMBL" id="TGZ57528.1"/>
    </source>
</evidence>
<dbReference type="InterPro" id="IPR000644">
    <property type="entry name" value="CBS_dom"/>
</dbReference>
<dbReference type="GO" id="GO:0030170">
    <property type="term" value="F:pyridoxal phosphate binding"/>
    <property type="evidence" value="ECO:0007669"/>
    <property type="project" value="UniProtKB-ARBA"/>
</dbReference>
<dbReference type="SUPFAM" id="SSF54631">
    <property type="entry name" value="CBS-domain pair"/>
    <property type="match status" value="1"/>
</dbReference>
<dbReference type="InterPro" id="IPR005857">
    <property type="entry name" value="Cysta_beta_synth"/>
</dbReference>
<feature type="region of interest" description="Disordered" evidence="14">
    <location>
        <begin position="1"/>
        <end position="28"/>
    </location>
</feature>
<evidence type="ECO:0000259" key="15">
    <source>
        <dbReference type="PROSITE" id="PS51371"/>
    </source>
</evidence>
<dbReference type="InterPro" id="IPR050214">
    <property type="entry name" value="Cys_Synth/Cystath_Beta-Synth"/>
</dbReference>
<keyword evidence="5 13" id="KW-0663">Pyridoxal phosphate</keyword>
<dbReference type="Gene3D" id="3.10.580.10">
    <property type="entry name" value="CBS-domain"/>
    <property type="match status" value="1"/>
</dbReference>
<feature type="compositionally biased region" description="Basic and acidic residues" evidence="14">
    <location>
        <begin position="1"/>
        <end position="10"/>
    </location>
</feature>
<accession>A0A4S2LAQ2</accession>
<evidence type="ECO:0000256" key="3">
    <source>
        <dbReference type="ARBA" id="ARBA00007103"/>
    </source>
</evidence>
<dbReference type="InterPro" id="IPR001926">
    <property type="entry name" value="TrpB-like_PALP"/>
</dbReference>